<name>A0ABS2RIY3_9ACTN</name>
<dbReference type="EMBL" id="JAFBCF010000001">
    <property type="protein sequence ID" value="MBM7798950.1"/>
    <property type="molecule type" value="Genomic_DNA"/>
</dbReference>
<proteinExistence type="predicted"/>
<keyword evidence="2" id="KW-1185">Reference proteome</keyword>
<dbReference type="Proteomes" id="UP000704762">
    <property type="component" value="Unassembled WGS sequence"/>
</dbReference>
<reference evidence="1 2" key="1">
    <citation type="submission" date="2021-01" db="EMBL/GenBank/DDBJ databases">
        <title>Sequencing the genomes of 1000 actinobacteria strains.</title>
        <authorList>
            <person name="Klenk H.-P."/>
        </authorList>
    </citation>
    <scope>NUCLEOTIDE SEQUENCE [LARGE SCALE GENOMIC DNA]</scope>
    <source>
        <strain evidence="1 2">DSM 18662</strain>
    </source>
</reference>
<organism evidence="1 2">
    <name type="scientific">Microlunatus panaciterrae</name>
    <dbReference type="NCBI Taxonomy" id="400768"/>
    <lineage>
        <taxon>Bacteria</taxon>
        <taxon>Bacillati</taxon>
        <taxon>Actinomycetota</taxon>
        <taxon>Actinomycetes</taxon>
        <taxon>Propionibacteriales</taxon>
        <taxon>Propionibacteriaceae</taxon>
        <taxon>Microlunatus</taxon>
    </lineage>
</organism>
<protein>
    <submittedName>
        <fullName evidence="1">Uncharacterized protein</fullName>
    </submittedName>
</protein>
<accession>A0ABS2RIY3</accession>
<gene>
    <name evidence="1" type="ORF">JOE57_001871</name>
</gene>
<comment type="caution">
    <text evidence="1">The sequence shown here is derived from an EMBL/GenBank/DDBJ whole genome shotgun (WGS) entry which is preliminary data.</text>
</comment>
<dbReference type="RefSeq" id="WP_204917437.1">
    <property type="nucleotide sequence ID" value="NZ_BAAAQP010000002.1"/>
</dbReference>
<evidence type="ECO:0000313" key="2">
    <source>
        <dbReference type="Proteomes" id="UP000704762"/>
    </source>
</evidence>
<sequence length="709" mass="74697">MTIVDDILAALGLAKVPGTARNLLRWPVPPTPPAPRPPLVEGVLAHLRGDLTTDSSLRPRVSFILGPGATLGGVVAELTDLLATITTRTTAAPIPDRGTVGAALQTYSATHLTNTPTDVLKVGFRMPLPIEIDEDTGEWVTNLETIRDWAQVPPTIVLPAGVVGPLLIPDPDALRAEVAADLAAVADASDLGIALAARALRNPYEPVFFAYELFDQVRRLRAAEEVPLALELVDSLVNHQAQLLASTTAGNAVLRRLWFAVESVDAATLVGDPRDSLLRGRRLLATALGLAATVPPVLDTWQSPLVAGPSITPREAPLPAANVNFAAANAPAGSETAIEAAGNNQQVVLGRQLSAGNTGVYDGYTGPAHIGRVLPAAFVAAHQVEINPAGDPRLDARSQIVVAIAPNEGRLDAARLRDRGMLSTGLQQWTEHVNTEANVLWEHFRGLAPDQYDLHFGLYRLYPQIWGALEAAATPVPSAAALAAANPWADPAVTADPLALPAAPVDHFPLYATLYELVLNGRVRMHQSTAANIGPRFAFFKGSGPAGARVFTAEWGARARLAARTSVAYCVAEMQTANKRFDRILRDTGDFLIPGTPAPLGGGPLPRYTAADLFTTQYGAALVLDHHINAPGLVTGDITDAVNTTTAVSGQAAFDAAGNLRDPWVVALASRYQVVRHFPGPGAKAQRDGFINGLPAAVLSRAAGSFAGW</sequence>
<evidence type="ECO:0000313" key="1">
    <source>
        <dbReference type="EMBL" id="MBM7798950.1"/>
    </source>
</evidence>